<evidence type="ECO:0000313" key="2">
    <source>
        <dbReference type="Proteomes" id="UP001631969"/>
    </source>
</evidence>
<evidence type="ECO:0000313" key="1">
    <source>
        <dbReference type="EMBL" id="MFM9329100.1"/>
    </source>
</evidence>
<organism evidence="1 2">
    <name type="scientific">Paenibacillus mesotrionivorans</name>
    <dbReference type="NCBI Taxonomy" id="3160968"/>
    <lineage>
        <taxon>Bacteria</taxon>
        <taxon>Bacillati</taxon>
        <taxon>Bacillota</taxon>
        <taxon>Bacilli</taxon>
        <taxon>Bacillales</taxon>
        <taxon>Paenibacillaceae</taxon>
        <taxon>Paenibacillus</taxon>
    </lineage>
</organism>
<keyword evidence="2" id="KW-1185">Reference proteome</keyword>
<gene>
    <name evidence="1" type="ORF">ACI1P1_12455</name>
</gene>
<reference evidence="1" key="1">
    <citation type="submission" date="2024-12" db="EMBL/GenBank/DDBJ databases">
        <authorList>
            <person name="Wu N."/>
        </authorList>
    </citation>
    <scope>NUCLEOTIDE SEQUENCE</scope>
    <source>
        <strain evidence="1">P15</strain>
    </source>
</reference>
<name>A0ACC7NX85_9BACL</name>
<protein>
    <submittedName>
        <fullName evidence="1">Alkaline phosphatase family protein</fullName>
    </submittedName>
</protein>
<comment type="caution">
    <text evidence="1">The sequence shown here is derived from an EMBL/GenBank/DDBJ whole genome shotgun (WGS) entry which is preliminary data.</text>
</comment>
<sequence>MALTAMMGVCVLLTGCKADSGKQINQLSIQSEPAHQTGKPIVLLVIDSLMDKPLRKSIQEGNAPALHYLIQNGKYEPKMISSFPTMSVTIDSTLLTGVYADKHHVPGLVWFDSNEKRMIFYGNGAKEALKIDQPQVFIDAIYQLNQVHLNKQTKTIHEELADKGKESASINGVIFRGNTEHTLRLPQWIAKSSGLPEQTKVTGPKWLSYATLAQQDPAHNPNTRPWKKFGMNDDFSAQEMVYLIKQKQLPPFTLLYFPSNDNFVHRKGPD</sequence>
<dbReference type="Proteomes" id="UP001631969">
    <property type="component" value="Unassembled WGS sequence"/>
</dbReference>
<dbReference type="EMBL" id="JBJURJ010000007">
    <property type="protein sequence ID" value="MFM9329100.1"/>
    <property type="molecule type" value="Genomic_DNA"/>
</dbReference>
<accession>A0ACC7NX85</accession>
<proteinExistence type="predicted"/>